<evidence type="ECO:0000256" key="2">
    <source>
        <dbReference type="ARBA" id="ARBA00007886"/>
    </source>
</evidence>
<evidence type="ECO:0000259" key="8">
    <source>
        <dbReference type="Pfam" id="PF05504"/>
    </source>
</evidence>
<dbReference type="GO" id="GO:0009847">
    <property type="term" value="P:spore germination"/>
    <property type="evidence" value="ECO:0007669"/>
    <property type="project" value="InterPro"/>
</dbReference>
<dbReference type="PANTHER" id="PTHR35789:SF1">
    <property type="entry name" value="SPORE GERMINATION PROTEIN B3"/>
    <property type="match status" value="1"/>
</dbReference>
<evidence type="ECO:0000256" key="5">
    <source>
        <dbReference type="ARBA" id="ARBA00023136"/>
    </source>
</evidence>
<feature type="domain" description="Spore germination GerAC-like C-terminal" evidence="8">
    <location>
        <begin position="204"/>
        <end position="372"/>
    </location>
</feature>
<evidence type="ECO:0000256" key="4">
    <source>
        <dbReference type="ARBA" id="ARBA00022729"/>
    </source>
</evidence>
<keyword evidence="11" id="KW-1185">Reference proteome</keyword>
<keyword evidence="7" id="KW-0449">Lipoprotein</keyword>
<dbReference type="Gene3D" id="3.30.300.210">
    <property type="entry name" value="Nutrient germinant receptor protein C, domain 3"/>
    <property type="match status" value="1"/>
</dbReference>
<name>A0A7X2IZ13_9BACI</name>
<dbReference type="NCBIfam" id="TIGR02887">
    <property type="entry name" value="spore_ger_x_C"/>
    <property type="match status" value="1"/>
</dbReference>
<dbReference type="OrthoDB" id="2370124at2"/>
<comment type="subcellular location">
    <subcellularLocation>
        <location evidence="1">Membrane</location>
        <topology evidence="1">Lipid-anchor</topology>
    </subcellularLocation>
</comment>
<dbReference type="InterPro" id="IPR038501">
    <property type="entry name" value="Spore_GerAC_C_sf"/>
</dbReference>
<proteinExistence type="inferred from homology"/>
<feature type="domain" description="Spore germination protein N-terminal" evidence="9">
    <location>
        <begin position="23"/>
        <end position="194"/>
    </location>
</feature>
<comment type="caution">
    <text evidence="10">The sequence shown here is derived from an EMBL/GenBank/DDBJ whole genome shotgun (WGS) entry which is preliminary data.</text>
</comment>
<dbReference type="Pfam" id="PF05504">
    <property type="entry name" value="Spore_GerAC"/>
    <property type="match status" value="1"/>
</dbReference>
<keyword evidence="5" id="KW-0472">Membrane</keyword>
<dbReference type="Proteomes" id="UP000448867">
    <property type="component" value="Unassembled WGS sequence"/>
</dbReference>
<evidence type="ECO:0000313" key="10">
    <source>
        <dbReference type="EMBL" id="MRX72281.1"/>
    </source>
</evidence>
<dbReference type="InterPro" id="IPR008844">
    <property type="entry name" value="Spore_GerAC-like"/>
</dbReference>
<keyword evidence="6" id="KW-0564">Palmitate</keyword>
<keyword evidence="3" id="KW-0309">Germination</keyword>
<dbReference type="PROSITE" id="PS51257">
    <property type="entry name" value="PROKAR_LIPOPROTEIN"/>
    <property type="match status" value="1"/>
</dbReference>
<evidence type="ECO:0000256" key="3">
    <source>
        <dbReference type="ARBA" id="ARBA00022544"/>
    </source>
</evidence>
<protein>
    <submittedName>
        <fullName evidence="10">Ger(X)C family spore germination protein</fullName>
    </submittedName>
</protein>
<evidence type="ECO:0000256" key="6">
    <source>
        <dbReference type="ARBA" id="ARBA00023139"/>
    </source>
</evidence>
<gene>
    <name evidence="10" type="ORF">GJU40_08965</name>
</gene>
<keyword evidence="4" id="KW-0732">Signal</keyword>
<dbReference type="EMBL" id="WKKI01000013">
    <property type="protein sequence ID" value="MRX72281.1"/>
    <property type="molecule type" value="Genomic_DNA"/>
</dbReference>
<sequence>MRLLQLFKWCIIFNLFVLTGCWDQNLLKDVRLILAAGYDLDNEGNLITSVEVRRTKGPKTEEESGDEIGTETVVGYTPRHTRDKLNLRLDKRFEPAKLEIIILGEELAKTNVFQLLDVFYRDPKSSLGSNIVVTEGKASKLIEVAESENIRISDYLKDLIESASYASFVEDENIQSVCAELLDPGQDFSLPYVSPDDGRIAGVKGVALFSETSLAGYLEGQEAILYQLLDNHLGRTARFTKKVHHYKGASFENFITIDVKKLKRKLTVDAHNKDDIKVNIKLNISAEVVEYPHNVLNTKEKIEDLNDKLSKEFTKNAEEVISKLQEANSDALAIGRQLISLHPEVWKSMKWRDVYPSISITPQVNITITDTGILH</sequence>
<evidence type="ECO:0000313" key="11">
    <source>
        <dbReference type="Proteomes" id="UP000448867"/>
    </source>
</evidence>
<dbReference type="PANTHER" id="PTHR35789">
    <property type="entry name" value="SPORE GERMINATION PROTEIN B3"/>
    <property type="match status" value="1"/>
</dbReference>
<dbReference type="Pfam" id="PF25198">
    <property type="entry name" value="Spore_GerAC_N"/>
    <property type="match status" value="1"/>
</dbReference>
<dbReference type="RefSeq" id="WP_154307441.1">
    <property type="nucleotide sequence ID" value="NZ_WKKI01000013.1"/>
</dbReference>
<dbReference type="InterPro" id="IPR057336">
    <property type="entry name" value="GerAC_N"/>
</dbReference>
<dbReference type="AlphaFoldDB" id="A0A7X2IZ13"/>
<accession>A0A7X2IZ13</accession>
<evidence type="ECO:0000256" key="1">
    <source>
        <dbReference type="ARBA" id="ARBA00004635"/>
    </source>
</evidence>
<reference evidence="10 11" key="1">
    <citation type="submission" date="2019-11" db="EMBL/GenBank/DDBJ databases">
        <title>Bacillus lacus genome.</title>
        <authorList>
            <person name="Allen C.J."/>
            <person name="Newman J.D."/>
        </authorList>
    </citation>
    <scope>NUCLEOTIDE SEQUENCE [LARGE SCALE GENOMIC DNA]</scope>
    <source>
        <strain evidence="10 11">KCTC 33946</strain>
    </source>
</reference>
<dbReference type="GO" id="GO:0016020">
    <property type="term" value="C:membrane"/>
    <property type="evidence" value="ECO:0007669"/>
    <property type="project" value="UniProtKB-SubCell"/>
</dbReference>
<evidence type="ECO:0000259" key="9">
    <source>
        <dbReference type="Pfam" id="PF25198"/>
    </source>
</evidence>
<evidence type="ECO:0000256" key="7">
    <source>
        <dbReference type="ARBA" id="ARBA00023288"/>
    </source>
</evidence>
<comment type="similarity">
    <text evidence="2">Belongs to the GerABKC lipoprotein family.</text>
</comment>
<organism evidence="10 11">
    <name type="scientific">Metabacillus lacus</name>
    <dbReference type="NCBI Taxonomy" id="1983721"/>
    <lineage>
        <taxon>Bacteria</taxon>
        <taxon>Bacillati</taxon>
        <taxon>Bacillota</taxon>
        <taxon>Bacilli</taxon>
        <taxon>Bacillales</taxon>
        <taxon>Bacillaceae</taxon>
        <taxon>Metabacillus</taxon>
    </lineage>
</organism>
<dbReference type="InterPro" id="IPR046953">
    <property type="entry name" value="Spore_GerAC-like_C"/>
</dbReference>